<comment type="subcellular location">
    <subcellularLocation>
        <location evidence="1">Nucleus</location>
    </subcellularLocation>
</comment>
<dbReference type="Pfam" id="PF03184">
    <property type="entry name" value="DDE_1"/>
    <property type="match status" value="1"/>
</dbReference>
<protein>
    <recommendedName>
        <fullName evidence="8">HTH psq-type domain-containing protein</fullName>
    </recommendedName>
</protein>
<proteinExistence type="predicted"/>
<dbReference type="Pfam" id="PF05225">
    <property type="entry name" value="HTH_psq"/>
    <property type="match status" value="1"/>
</dbReference>
<feature type="compositionally biased region" description="Basic and acidic residues" evidence="3">
    <location>
        <begin position="706"/>
        <end position="717"/>
    </location>
</feature>
<evidence type="ECO:0000313" key="6">
    <source>
        <dbReference type="EMBL" id="KAJ8888852.1"/>
    </source>
</evidence>
<feature type="region of interest" description="Disordered" evidence="3">
    <location>
        <begin position="698"/>
        <end position="717"/>
    </location>
</feature>
<reference evidence="6 7" key="1">
    <citation type="submission" date="2023-02" db="EMBL/GenBank/DDBJ databases">
        <title>LHISI_Scaffold_Assembly.</title>
        <authorList>
            <person name="Stuart O.P."/>
            <person name="Cleave R."/>
            <person name="Magrath M.J.L."/>
            <person name="Mikheyev A.S."/>
        </authorList>
    </citation>
    <scope>NUCLEOTIDE SEQUENCE [LARGE SCALE GENOMIC DNA]</scope>
    <source>
        <strain evidence="6">Daus_M_001</strain>
        <tissue evidence="6">Leg muscle</tissue>
    </source>
</reference>
<feature type="domain" description="DDE-1" evidence="4">
    <location>
        <begin position="393"/>
        <end position="463"/>
    </location>
</feature>
<keyword evidence="2" id="KW-0175">Coiled coil</keyword>
<dbReference type="Proteomes" id="UP001159363">
    <property type="component" value="Chromosome 3"/>
</dbReference>
<organism evidence="6 7">
    <name type="scientific">Dryococelus australis</name>
    <dbReference type="NCBI Taxonomy" id="614101"/>
    <lineage>
        <taxon>Eukaryota</taxon>
        <taxon>Metazoa</taxon>
        <taxon>Ecdysozoa</taxon>
        <taxon>Arthropoda</taxon>
        <taxon>Hexapoda</taxon>
        <taxon>Insecta</taxon>
        <taxon>Pterygota</taxon>
        <taxon>Neoptera</taxon>
        <taxon>Polyneoptera</taxon>
        <taxon>Phasmatodea</taxon>
        <taxon>Verophasmatodea</taxon>
        <taxon>Anareolatae</taxon>
        <taxon>Phasmatidae</taxon>
        <taxon>Eurycanthinae</taxon>
        <taxon>Dryococelus</taxon>
    </lineage>
</organism>
<evidence type="ECO:0000256" key="2">
    <source>
        <dbReference type="SAM" id="Coils"/>
    </source>
</evidence>
<dbReference type="Gene3D" id="1.10.10.60">
    <property type="entry name" value="Homeodomain-like"/>
    <property type="match status" value="1"/>
</dbReference>
<evidence type="ECO:0000259" key="5">
    <source>
        <dbReference type="Pfam" id="PF05225"/>
    </source>
</evidence>
<evidence type="ECO:0000313" key="7">
    <source>
        <dbReference type="Proteomes" id="UP001159363"/>
    </source>
</evidence>
<dbReference type="SUPFAM" id="SSF46689">
    <property type="entry name" value="Homeodomain-like"/>
    <property type="match status" value="1"/>
</dbReference>
<evidence type="ECO:0000259" key="4">
    <source>
        <dbReference type="Pfam" id="PF03184"/>
    </source>
</evidence>
<dbReference type="EMBL" id="JARBHB010000003">
    <property type="protein sequence ID" value="KAJ8888852.1"/>
    <property type="molecule type" value="Genomic_DNA"/>
</dbReference>
<comment type="caution">
    <text evidence="6">The sequence shown here is derived from an EMBL/GenBank/DDBJ whole genome shotgun (WGS) entry which is preliminary data.</text>
</comment>
<accession>A0ABQ9HWU8</accession>
<sequence length="717" mass="80383">MSAMNNPRVTWKLSRSTGRSVGPTMRFSLVIDHWVGWQWLTPHAGGGLERCPLSLTGRANPGQTTRLVSECEGLRTSVVEGQGCADVPGLSLGLANGCINPGLFAARGRDSSSPPIGRPKRDRNIFEAQNSKHTNHTRPHKSIITTLSCTASKEKARLIGYRRKIVKNYIIKTHGFPVFSPVALVFSDPVCCCLKTKPRQATTRGQVAIVSLRRLPMSTRRVTKTDGSASCFCHPSHSSAKHGAARRRGEWLPEKSSNFSRGRAALRCVQVCALLCDYIHFSKAALNLRAAPRLIPTTQPSSNADHLSSNADHKTMVQYWPIARRKKWKWTEDNVKIDISEVPSYRMSQRHAATTFSVPKSTLGDRLRAIEAGDRTKRKKANKQDHIGGERGRNVTILLCINAAGDIFIPPLFVFPNKQRVNAVLKKYAPLGSIFAAEESGSITAKAFLKWLELFVERNRPTKKDGHSSHLDVILFTKKHFVHMQFEVLTSTPYKDQLEEKKNLAEENMLKAEKRKAERELRRNEEVKKRARKSGLKQRNCKVDRCTVIKWLSTLTSKVLNWRAVLLHETFQAPTLLFPGTITYRMVHIAVKVAVTVPINCSVLWYRCSDIRFTILPHTALSHDERSGFWKAKPEALEDRGGWDLALNSPTTTGQHSTAQRGFTTHAAERLQIVNPSGVKPRRHSGFSGLFPARATGNWPLPAVNQDHRRDLPHTHL</sequence>
<dbReference type="InterPro" id="IPR009057">
    <property type="entry name" value="Homeodomain-like_sf"/>
</dbReference>
<dbReference type="InterPro" id="IPR004875">
    <property type="entry name" value="DDE_SF_endonuclease_dom"/>
</dbReference>
<keyword evidence="7" id="KW-1185">Reference proteome</keyword>
<dbReference type="InterPro" id="IPR007889">
    <property type="entry name" value="HTH_Psq"/>
</dbReference>
<evidence type="ECO:0000256" key="1">
    <source>
        <dbReference type="ARBA" id="ARBA00004123"/>
    </source>
</evidence>
<gene>
    <name evidence="6" type="ORF">PR048_008346</name>
</gene>
<feature type="domain" description="HTH psq-type" evidence="5">
    <location>
        <begin position="347"/>
        <end position="368"/>
    </location>
</feature>
<name>A0ABQ9HWU8_9NEOP</name>
<evidence type="ECO:0008006" key="8">
    <source>
        <dbReference type="Google" id="ProtNLM"/>
    </source>
</evidence>
<feature type="coiled-coil region" evidence="2">
    <location>
        <begin position="495"/>
        <end position="534"/>
    </location>
</feature>
<evidence type="ECO:0000256" key="3">
    <source>
        <dbReference type="SAM" id="MobiDB-lite"/>
    </source>
</evidence>